<keyword evidence="5" id="KW-1185">Reference proteome</keyword>
<keyword evidence="3" id="KW-0812">Transmembrane</keyword>
<evidence type="ECO:0000313" key="5">
    <source>
        <dbReference type="Proteomes" id="UP001185069"/>
    </source>
</evidence>
<comment type="caution">
    <text evidence="4">The sequence shown here is derived from an EMBL/GenBank/DDBJ whole genome shotgun (WGS) entry which is preliminary data.</text>
</comment>
<feature type="compositionally biased region" description="Pro residues" evidence="2">
    <location>
        <begin position="246"/>
        <end position="255"/>
    </location>
</feature>
<accession>A0ABU1JAA5</accession>
<dbReference type="EMBL" id="JAVDQF010000001">
    <property type="protein sequence ID" value="MDR6268386.1"/>
    <property type="molecule type" value="Genomic_DNA"/>
</dbReference>
<feature type="region of interest" description="Disordered" evidence="2">
    <location>
        <begin position="226"/>
        <end position="255"/>
    </location>
</feature>
<feature type="region of interest" description="Disordered" evidence="2">
    <location>
        <begin position="36"/>
        <end position="63"/>
    </location>
</feature>
<evidence type="ECO:0008006" key="6">
    <source>
        <dbReference type="Google" id="ProtNLM"/>
    </source>
</evidence>
<dbReference type="RefSeq" id="WP_296363621.1">
    <property type="nucleotide sequence ID" value="NZ_BAAAHY010000006.1"/>
</dbReference>
<feature type="compositionally biased region" description="Basic and acidic residues" evidence="2">
    <location>
        <begin position="36"/>
        <end position="46"/>
    </location>
</feature>
<proteinExistence type="predicted"/>
<feature type="coiled-coil region" evidence="1">
    <location>
        <begin position="137"/>
        <end position="164"/>
    </location>
</feature>
<name>A0ABU1JAA5_9MICC</name>
<gene>
    <name evidence="4" type="ORF">JOE69_000624</name>
</gene>
<evidence type="ECO:0000256" key="3">
    <source>
        <dbReference type="SAM" id="Phobius"/>
    </source>
</evidence>
<keyword evidence="1" id="KW-0175">Coiled coil</keyword>
<protein>
    <recommendedName>
        <fullName evidence="6">Secreted protein</fullName>
    </recommendedName>
</protein>
<sequence>MDKILGYWWLIFLLPVFGGIIRSTFGGFGRSRRRLERDRGGRDSRRVAAGGSDYGPAAPLGKTAEQSRQEEALRLFADHDAVNSRWLAYELDVAKLIDFPMMSDVREPLTVEFLRAKRLADGLRPAVPTDLASDGQLSEYRQALRNFEVAFDVAEREAKRIKDAHYSEPERQRLGTAKKLLSMAVDEASTQAERQLAYHRARKELDGLLLLPDEAVAALERRVQAQIRTTPNAPGSPDRAEGPLLKPAPRPESAG</sequence>
<keyword evidence="3" id="KW-1133">Transmembrane helix</keyword>
<feature type="transmembrane region" description="Helical" evidence="3">
    <location>
        <begin position="6"/>
        <end position="25"/>
    </location>
</feature>
<keyword evidence="3" id="KW-0472">Membrane</keyword>
<dbReference type="Proteomes" id="UP001185069">
    <property type="component" value="Unassembled WGS sequence"/>
</dbReference>
<evidence type="ECO:0000313" key="4">
    <source>
        <dbReference type="EMBL" id="MDR6268386.1"/>
    </source>
</evidence>
<organism evidence="4 5">
    <name type="scientific">Arthrobacter russicus</name>
    <dbReference type="NCBI Taxonomy" id="172040"/>
    <lineage>
        <taxon>Bacteria</taxon>
        <taxon>Bacillati</taxon>
        <taxon>Actinomycetota</taxon>
        <taxon>Actinomycetes</taxon>
        <taxon>Micrococcales</taxon>
        <taxon>Micrococcaceae</taxon>
        <taxon>Arthrobacter</taxon>
    </lineage>
</organism>
<evidence type="ECO:0000256" key="1">
    <source>
        <dbReference type="SAM" id="Coils"/>
    </source>
</evidence>
<reference evidence="4 5" key="1">
    <citation type="submission" date="2023-07" db="EMBL/GenBank/DDBJ databases">
        <title>Sequencing the genomes of 1000 actinobacteria strains.</title>
        <authorList>
            <person name="Klenk H.-P."/>
        </authorList>
    </citation>
    <scope>NUCLEOTIDE SEQUENCE [LARGE SCALE GENOMIC DNA]</scope>
    <source>
        <strain evidence="4 5">DSM 14555</strain>
    </source>
</reference>
<evidence type="ECO:0000256" key="2">
    <source>
        <dbReference type="SAM" id="MobiDB-lite"/>
    </source>
</evidence>